<dbReference type="STRING" id="542762.A0A4S4DB63"/>
<comment type="caution">
    <text evidence="9">The sequence shown here is derived from an EMBL/GenBank/DDBJ whole genome shotgun (WGS) entry which is preliminary data.</text>
</comment>
<evidence type="ECO:0000256" key="1">
    <source>
        <dbReference type="ARBA" id="ARBA00004370"/>
    </source>
</evidence>
<dbReference type="Proteomes" id="UP000306102">
    <property type="component" value="Unassembled WGS sequence"/>
</dbReference>
<evidence type="ECO:0000256" key="7">
    <source>
        <dbReference type="ARBA" id="ARBA00044504"/>
    </source>
</evidence>
<evidence type="ECO:0000256" key="8">
    <source>
        <dbReference type="SAM" id="Phobius"/>
    </source>
</evidence>
<organism evidence="9 10">
    <name type="scientific">Camellia sinensis var. sinensis</name>
    <name type="common">China tea</name>
    <dbReference type="NCBI Taxonomy" id="542762"/>
    <lineage>
        <taxon>Eukaryota</taxon>
        <taxon>Viridiplantae</taxon>
        <taxon>Streptophyta</taxon>
        <taxon>Embryophyta</taxon>
        <taxon>Tracheophyta</taxon>
        <taxon>Spermatophyta</taxon>
        <taxon>Magnoliopsida</taxon>
        <taxon>eudicotyledons</taxon>
        <taxon>Gunneridae</taxon>
        <taxon>Pentapetalae</taxon>
        <taxon>asterids</taxon>
        <taxon>Ericales</taxon>
        <taxon>Theaceae</taxon>
        <taxon>Camellia</taxon>
    </lineage>
</organism>
<sequence length="148" mass="16572">MTGINAIMFYALTLFQTTGFKNDALLLSAVITGIVNVASTFVSIYLVSIGVILLTHLNTTGTMDKRLAAVVVVLVCLYVMCFAWSWGPLAFIFFFFSAWIVVMGLFVVFLVPKTKGVPIDSIVERLWKQHPVWKNFMDDHDPKSKEMA</sequence>
<dbReference type="GO" id="GO:0015144">
    <property type="term" value="F:carbohydrate transmembrane transporter activity"/>
    <property type="evidence" value="ECO:0007669"/>
    <property type="project" value="InterPro"/>
</dbReference>
<reference evidence="9 10" key="1">
    <citation type="journal article" date="2018" name="Proc. Natl. Acad. Sci. U.S.A.">
        <title>Draft genome sequence of Camellia sinensis var. sinensis provides insights into the evolution of the tea genome and tea quality.</title>
        <authorList>
            <person name="Wei C."/>
            <person name="Yang H."/>
            <person name="Wang S."/>
            <person name="Zhao J."/>
            <person name="Liu C."/>
            <person name="Gao L."/>
            <person name="Xia E."/>
            <person name="Lu Y."/>
            <person name="Tai Y."/>
            <person name="She G."/>
            <person name="Sun J."/>
            <person name="Cao H."/>
            <person name="Tong W."/>
            <person name="Gao Q."/>
            <person name="Li Y."/>
            <person name="Deng W."/>
            <person name="Jiang X."/>
            <person name="Wang W."/>
            <person name="Chen Q."/>
            <person name="Zhang S."/>
            <person name="Li H."/>
            <person name="Wu J."/>
            <person name="Wang P."/>
            <person name="Li P."/>
            <person name="Shi C."/>
            <person name="Zheng F."/>
            <person name="Jian J."/>
            <person name="Huang B."/>
            <person name="Shan D."/>
            <person name="Shi M."/>
            <person name="Fang C."/>
            <person name="Yue Y."/>
            <person name="Li F."/>
            <person name="Li D."/>
            <person name="Wei S."/>
            <person name="Han B."/>
            <person name="Jiang C."/>
            <person name="Yin Y."/>
            <person name="Xia T."/>
            <person name="Zhang Z."/>
            <person name="Bennetzen J.L."/>
            <person name="Zhao S."/>
            <person name="Wan X."/>
        </authorList>
    </citation>
    <scope>NUCLEOTIDE SEQUENCE [LARGE SCALE GENOMIC DNA]</scope>
    <source>
        <strain evidence="10">cv. Shuchazao</strain>
        <tissue evidence="9">Leaf</tissue>
    </source>
</reference>
<dbReference type="PANTHER" id="PTHR23500">
    <property type="entry name" value="SOLUTE CARRIER FAMILY 2, FACILITATED GLUCOSE TRANSPORTER"/>
    <property type="match status" value="1"/>
</dbReference>
<feature type="transmembrane region" description="Helical" evidence="8">
    <location>
        <begin position="92"/>
        <end position="111"/>
    </location>
</feature>
<evidence type="ECO:0000256" key="3">
    <source>
        <dbReference type="ARBA" id="ARBA00022448"/>
    </source>
</evidence>
<evidence type="ECO:0000256" key="5">
    <source>
        <dbReference type="ARBA" id="ARBA00022989"/>
    </source>
</evidence>
<evidence type="ECO:0000313" key="9">
    <source>
        <dbReference type="EMBL" id="THF99818.1"/>
    </source>
</evidence>
<comment type="subcellular location">
    <subcellularLocation>
        <location evidence="1">Membrane</location>
    </subcellularLocation>
</comment>
<dbReference type="EMBL" id="SDRB02011848">
    <property type="protein sequence ID" value="THF99818.1"/>
    <property type="molecule type" value="Genomic_DNA"/>
</dbReference>
<name>A0A4S4DB63_CAMSN</name>
<gene>
    <name evidence="9" type="ORF">TEA_003977</name>
</gene>
<accession>A0A4S4DB63</accession>
<dbReference type="InterPro" id="IPR045262">
    <property type="entry name" value="STP/PLT_plant"/>
</dbReference>
<evidence type="ECO:0000256" key="4">
    <source>
        <dbReference type="ARBA" id="ARBA00022692"/>
    </source>
</evidence>
<dbReference type="Gene3D" id="1.20.1250.20">
    <property type="entry name" value="MFS general substrate transporter like domains"/>
    <property type="match status" value="1"/>
</dbReference>
<evidence type="ECO:0000256" key="6">
    <source>
        <dbReference type="ARBA" id="ARBA00023136"/>
    </source>
</evidence>
<comment type="similarity">
    <text evidence="2">Belongs to the major facilitator superfamily. Sugar transporter (TC 2.A.1.1) family.</text>
</comment>
<evidence type="ECO:0008006" key="11">
    <source>
        <dbReference type="Google" id="ProtNLM"/>
    </source>
</evidence>
<dbReference type="InterPro" id="IPR036259">
    <property type="entry name" value="MFS_trans_sf"/>
</dbReference>
<feature type="transmembrane region" description="Helical" evidence="8">
    <location>
        <begin position="67"/>
        <end position="86"/>
    </location>
</feature>
<dbReference type="PANTHER" id="PTHR23500:SF371">
    <property type="entry name" value="OS07G0206600 PROTEIN"/>
    <property type="match status" value="1"/>
</dbReference>
<keyword evidence="6 8" id="KW-0472">Membrane</keyword>
<comment type="similarity">
    <text evidence="7">Belongs to the major facilitator superfamily. Phosphate:H(+) symporter (TC 2.A.1.9) family.</text>
</comment>
<dbReference type="GO" id="GO:0016020">
    <property type="term" value="C:membrane"/>
    <property type="evidence" value="ECO:0007669"/>
    <property type="project" value="UniProtKB-SubCell"/>
</dbReference>
<proteinExistence type="inferred from homology"/>
<dbReference type="InterPro" id="IPR005828">
    <property type="entry name" value="MFS_sugar_transport-like"/>
</dbReference>
<evidence type="ECO:0000256" key="2">
    <source>
        <dbReference type="ARBA" id="ARBA00010992"/>
    </source>
</evidence>
<protein>
    <recommendedName>
        <fullName evidence="11">Major facilitator superfamily (MFS) profile domain-containing protein</fullName>
    </recommendedName>
</protein>
<evidence type="ECO:0000313" key="10">
    <source>
        <dbReference type="Proteomes" id="UP000306102"/>
    </source>
</evidence>
<keyword evidence="3" id="KW-0813">Transport</keyword>
<dbReference type="AlphaFoldDB" id="A0A4S4DB63"/>
<keyword evidence="10" id="KW-1185">Reference proteome</keyword>
<keyword evidence="5 8" id="KW-1133">Transmembrane helix</keyword>
<dbReference type="Pfam" id="PF00083">
    <property type="entry name" value="Sugar_tr"/>
    <property type="match status" value="1"/>
</dbReference>
<keyword evidence="4 8" id="KW-0812">Transmembrane</keyword>
<feature type="transmembrane region" description="Helical" evidence="8">
    <location>
        <begin position="24"/>
        <end position="55"/>
    </location>
</feature>